<dbReference type="GO" id="GO:0009787">
    <property type="term" value="P:regulation of abscisic acid-activated signaling pathway"/>
    <property type="evidence" value="ECO:0007669"/>
    <property type="project" value="InterPro"/>
</dbReference>
<gene>
    <name evidence="2" type="ORF">CCAM_LOCUS8511</name>
</gene>
<keyword evidence="1" id="KW-0812">Transmembrane</keyword>
<reference evidence="2 3" key="1">
    <citation type="submission" date="2018-04" db="EMBL/GenBank/DDBJ databases">
        <authorList>
            <person name="Vogel A."/>
        </authorList>
    </citation>
    <scope>NUCLEOTIDE SEQUENCE [LARGE SCALE GENOMIC DNA]</scope>
</reference>
<name>A0A484KQF4_9ASTE</name>
<evidence type="ECO:0000313" key="3">
    <source>
        <dbReference type="Proteomes" id="UP000595140"/>
    </source>
</evidence>
<organism evidence="2 3">
    <name type="scientific">Cuscuta campestris</name>
    <dbReference type="NCBI Taxonomy" id="132261"/>
    <lineage>
        <taxon>Eukaryota</taxon>
        <taxon>Viridiplantae</taxon>
        <taxon>Streptophyta</taxon>
        <taxon>Embryophyta</taxon>
        <taxon>Tracheophyta</taxon>
        <taxon>Spermatophyta</taxon>
        <taxon>Magnoliopsida</taxon>
        <taxon>eudicotyledons</taxon>
        <taxon>Gunneridae</taxon>
        <taxon>Pentapetalae</taxon>
        <taxon>asterids</taxon>
        <taxon>lamiids</taxon>
        <taxon>Solanales</taxon>
        <taxon>Convolvulaceae</taxon>
        <taxon>Cuscuteae</taxon>
        <taxon>Cuscuta</taxon>
        <taxon>Cuscuta subgen. Grammica</taxon>
        <taxon>Cuscuta sect. Cleistogrammica</taxon>
    </lineage>
</organism>
<dbReference type="PANTHER" id="PTHR35474:SF3">
    <property type="entry name" value="PROTEIN SHORT HYPOCOTYL IN WHITE LIGHT 1"/>
    <property type="match status" value="1"/>
</dbReference>
<keyword evidence="1" id="KW-1133">Transmembrane helix</keyword>
<evidence type="ECO:0000256" key="1">
    <source>
        <dbReference type="SAM" id="Phobius"/>
    </source>
</evidence>
<protein>
    <recommendedName>
        <fullName evidence="4">Protein SHORT HYPOCOTYL IN WHITE LIGHT 1</fullName>
    </recommendedName>
</protein>
<accession>A0A484KQF4</accession>
<sequence length="215" mass="23063">MATTAAAAATLHRLTSPPSAASLHLLPVPRSSAAAFSTFALPSSPSPSHFSSSLPRLHPTNPSLTIRHAKFGGSIREEAEGIFGGNFRDEIRAEDEYDGYDSEEDNETESSIDLLIRFVRSIFRKVSKRAKKATCSILPDFISSQLVSFAVDGVLILASLSLLKAFLEVICTLGGTVFAVILLLRVLLSVVAYFQSNSNGFNQNGSSYGNAQPLI</sequence>
<dbReference type="InterPro" id="IPR039324">
    <property type="entry name" value="SHW1"/>
</dbReference>
<dbReference type="PANTHER" id="PTHR35474">
    <property type="entry name" value="ATP PHOSPHORIBOSYLTRANSFERASE REGULATORY SUBUNIT"/>
    <property type="match status" value="1"/>
</dbReference>
<dbReference type="EMBL" id="OOIL02000559">
    <property type="protein sequence ID" value="VFQ66735.1"/>
    <property type="molecule type" value="Genomic_DNA"/>
</dbReference>
<evidence type="ECO:0000313" key="2">
    <source>
        <dbReference type="EMBL" id="VFQ66735.1"/>
    </source>
</evidence>
<keyword evidence="1" id="KW-0472">Membrane</keyword>
<dbReference type="OrthoDB" id="1741000at2759"/>
<keyword evidence="3" id="KW-1185">Reference proteome</keyword>
<dbReference type="Proteomes" id="UP000595140">
    <property type="component" value="Unassembled WGS sequence"/>
</dbReference>
<evidence type="ECO:0008006" key="4">
    <source>
        <dbReference type="Google" id="ProtNLM"/>
    </source>
</evidence>
<feature type="transmembrane region" description="Helical" evidence="1">
    <location>
        <begin position="141"/>
        <end position="163"/>
    </location>
</feature>
<dbReference type="GO" id="GO:0010100">
    <property type="term" value="P:negative regulation of photomorphogenesis"/>
    <property type="evidence" value="ECO:0007669"/>
    <property type="project" value="InterPro"/>
</dbReference>
<feature type="transmembrane region" description="Helical" evidence="1">
    <location>
        <begin position="170"/>
        <end position="194"/>
    </location>
</feature>
<dbReference type="AlphaFoldDB" id="A0A484KQF4"/>
<proteinExistence type="predicted"/>